<dbReference type="InParanoid" id="A0A165V2R3"/>
<feature type="region of interest" description="Disordered" evidence="1">
    <location>
        <begin position="398"/>
        <end position="482"/>
    </location>
</feature>
<name>A0A165V2R3_9AGAM</name>
<accession>A0A165V2R3</accession>
<feature type="region of interest" description="Disordered" evidence="1">
    <location>
        <begin position="513"/>
        <end position="555"/>
    </location>
</feature>
<dbReference type="EMBL" id="KV425555">
    <property type="protein sequence ID" value="KZT29065.1"/>
    <property type="molecule type" value="Genomic_DNA"/>
</dbReference>
<organism evidence="2 3">
    <name type="scientific">Neolentinus lepideus HHB14362 ss-1</name>
    <dbReference type="NCBI Taxonomy" id="1314782"/>
    <lineage>
        <taxon>Eukaryota</taxon>
        <taxon>Fungi</taxon>
        <taxon>Dikarya</taxon>
        <taxon>Basidiomycota</taxon>
        <taxon>Agaricomycotina</taxon>
        <taxon>Agaricomycetes</taxon>
        <taxon>Gloeophyllales</taxon>
        <taxon>Gloeophyllaceae</taxon>
        <taxon>Neolentinus</taxon>
    </lineage>
</organism>
<feature type="region of interest" description="Disordered" evidence="1">
    <location>
        <begin position="59"/>
        <end position="78"/>
    </location>
</feature>
<protein>
    <submittedName>
        <fullName evidence="2">Uncharacterized protein</fullName>
    </submittedName>
</protein>
<dbReference type="AlphaFoldDB" id="A0A165V2R3"/>
<keyword evidence="3" id="KW-1185">Reference proteome</keyword>
<reference evidence="2 3" key="1">
    <citation type="journal article" date="2016" name="Mol. Biol. Evol.">
        <title>Comparative Genomics of Early-Diverging Mushroom-Forming Fungi Provides Insights into the Origins of Lignocellulose Decay Capabilities.</title>
        <authorList>
            <person name="Nagy L.G."/>
            <person name="Riley R."/>
            <person name="Tritt A."/>
            <person name="Adam C."/>
            <person name="Daum C."/>
            <person name="Floudas D."/>
            <person name="Sun H."/>
            <person name="Yadav J.S."/>
            <person name="Pangilinan J."/>
            <person name="Larsson K.H."/>
            <person name="Matsuura K."/>
            <person name="Barry K."/>
            <person name="Labutti K."/>
            <person name="Kuo R."/>
            <person name="Ohm R.A."/>
            <person name="Bhattacharya S.S."/>
            <person name="Shirouzu T."/>
            <person name="Yoshinaga Y."/>
            <person name="Martin F.M."/>
            <person name="Grigoriev I.V."/>
            <person name="Hibbett D.S."/>
        </authorList>
    </citation>
    <scope>NUCLEOTIDE SEQUENCE [LARGE SCALE GENOMIC DNA]</scope>
    <source>
        <strain evidence="2 3">HHB14362 ss-1</strain>
    </source>
</reference>
<evidence type="ECO:0000313" key="3">
    <source>
        <dbReference type="Proteomes" id="UP000076761"/>
    </source>
</evidence>
<evidence type="ECO:0000313" key="2">
    <source>
        <dbReference type="EMBL" id="KZT29065.1"/>
    </source>
</evidence>
<feature type="compositionally biased region" description="Pro residues" evidence="1">
    <location>
        <begin position="517"/>
        <end position="529"/>
    </location>
</feature>
<evidence type="ECO:0000256" key="1">
    <source>
        <dbReference type="SAM" id="MobiDB-lite"/>
    </source>
</evidence>
<sequence length="555" mass="60278">MAECSPSPFAAVHADLLKIGAIPLEEYLFADGPVLQPVWDVSSGLNMYMTPLGETKAVASSDEDSTLDDQGSVPPFDSGGGPIERIADCCREWRAGLVEPLWLRLSDPKLSGKYGFALQIKLSPSCQRSYSVDTIYESVEEAQRSCATLAIDQGALDFIKYGGGQTQPAPRTSEVRPADDPRKTYASLQDFFDAFPPKSLTLPGGVENLSDFNPSKWFNTAIQTAHAKLQEQFIPVIQSKAGTRSSFLYGCVLRLTRPSAKPLTYIVEPVLEKKSDIKPAVCLEAISQGVADYISSVTKDVENKVTPDMRRLVSGHVLPILNVELRKIPNAKIDFDYSMDLDGRGCTLTITIAADPENITSEEVRSFTVPPDFKDNKDAKVAVLYLANSAGVIEFVRARMPKPPPPSGDSSSKDVPAASKKKKKKRKRNKAVEPPSPSDPGPSGNKRAKHDYVPDAELSSTGTWIPGPQAPRATGPNTYGGPVHPYHSPNPYIPPMYPYPPPLASQFAPPGYCRPGPHLPPPPMPPLPPQWANGSLLPPQAASKPDAPRYSYGYR</sequence>
<dbReference type="Proteomes" id="UP000076761">
    <property type="component" value="Unassembled WGS sequence"/>
</dbReference>
<feature type="compositionally biased region" description="Basic residues" evidence="1">
    <location>
        <begin position="419"/>
        <end position="429"/>
    </location>
</feature>
<dbReference type="OrthoDB" id="3254160at2759"/>
<proteinExistence type="predicted"/>
<dbReference type="STRING" id="1314782.A0A165V2R3"/>
<gene>
    <name evidence="2" type="ORF">NEOLEDRAFT_1167102</name>
</gene>